<gene>
    <name evidence="1" type="ORF">NDU88_012299</name>
</gene>
<organism evidence="1 2">
    <name type="scientific">Pleurodeles waltl</name>
    <name type="common">Iberian ribbed newt</name>
    <dbReference type="NCBI Taxonomy" id="8319"/>
    <lineage>
        <taxon>Eukaryota</taxon>
        <taxon>Metazoa</taxon>
        <taxon>Chordata</taxon>
        <taxon>Craniata</taxon>
        <taxon>Vertebrata</taxon>
        <taxon>Euteleostomi</taxon>
        <taxon>Amphibia</taxon>
        <taxon>Batrachia</taxon>
        <taxon>Caudata</taxon>
        <taxon>Salamandroidea</taxon>
        <taxon>Salamandridae</taxon>
        <taxon>Pleurodelinae</taxon>
        <taxon>Pleurodeles</taxon>
    </lineage>
</organism>
<evidence type="ECO:0000313" key="2">
    <source>
        <dbReference type="Proteomes" id="UP001066276"/>
    </source>
</evidence>
<protein>
    <recommendedName>
        <fullName evidence="3">Reverse transcriptase zinc-binding domain-containing protein</fullName>
    </recommendedName>
</protein>
<reference evidence="1" key="1">
    <citation type="journal article" date="2022" name="bioRxiv">
        <title>Sequencing and chromosome-scale assembly of the giantPleurodeles waltlgenome.</title>
        <authorList>
            <person name="Brown T."/>
            <person name="Elewa A."/>
            <person name="Iarovenko S."/>
            <person name="Subramanian E."/>
            <person name="Araus A.J."/>
            <person name="Petzold A."/>
            <person name="Susuki M."/>
            <person name="Suzuki K.-i.T."/>
            <person name="Hayashi T."/>
            <person name="Toyoda A."/>
            <person name="Oliveira C."/>
            <person name="Osipova E."/>
            <person name="Leigh N.D."/>
            <person name="Simon A."/>
            <person name="Yun M.H."/>
        </authorList>
    </citation>
    <scope>NUCLEOTIDE SEQUENCE</scope>
    <source>
        <strain evidence="1">20211129_DDA</strain>
        <tissue evidence="1">Liver</tissue>
    </source>
</reference>
<sequence>MPISGPRVILGQKKGPRAIIDCYILNYLNWVYYTTARLSDYGLRNDSRCPRCGKDSARFAHVAWCCRVVQSFWLAVFRELH</sequence>
<name>A0AAV7R2G5_PLEWA</name>
<evidence type="ECO:0000313" key="1">
    <source>
        <dbReference type="EMBL" id="KAJ1146017.1"/>
    </source>
</evidence>
<dbReference type="AlphaFoldDB" id="A0AAV7R2G5"/>
<comment type="caution">
    <text evidence="1">The sequence shown here is derived from an EMBL/GenBank/DDBJ whole genome shotgun (WGS) entry which is preliminary data.</text>
</comment>
<keyword evidence="2" id="KW-1185">Reference proteome</keyword>
<proteinExistence type="predicted"/>
<accession>A0AAV7R2G5</accession>
<evidence type="ECO:0008006" key="3">
    <source>
        <dbReference type="Google" id="ProtNLM"/>
    </source>
</evidence>
<dbReference type="EMBL" id="JANPWB010000010">
    <property type="protein sequence ID" value="KAJ1146017.1"/>
    <property type="molecule type" value="Genomic_DNA"/>
</dbReference>
<dbReference type="Proteomes" id="UP001066276">
    <property type="component" value="Chromosome 6"/>
</dbReference>